<gene>
    <name evidence="3" type="ORF">BSTOLATCC_MIC182</name>
</gene>
<dbReference type="EMBL" id="CAJZBQ010000001">
    <property type="protein sequence ID" value="CAG9309968.1"/>
    <property type="molecule type" value="Genomic_DNA"/>
</dbReference>
<name>A0AAU9INX9_9CILI</name>
<feature type="coiled-coil region" evidence="1">
    <location>
        <begin position="242"/>
        <end position="269"/>
    </location>
</feature>
<dbReference type="Proteomes" id="UP001162131">
    <property type="component" value="Unassembled WGS sequence"/>
</dbReference>
<organism evidence="3 4">
    <name type="scientific">Blepharisma stoltei</name>
    <dbReference type="NCBI Taxonomy" id="1481888"/>
    <lineage>
        <taxon>Eukaryota</taxon>
        <taxon>Sar</taxon>
        <taxon>Alveolata</taxon>
        <taxon>Ciliophora</taxon>
        <taxon>Postciliodesmatophora</taxon>
        <taxon>Heterotrichea</taxon>
        <taxon>Heterotrichida</taxon>
        <taxon>Blepharismidae</taxon>
        <taxon>Blepharisma</taxon>
    </lineage>
</organism>
<comment type="caution">
    <text evidence="3">The sequence shown here is derived from an EMBL/GenBank/DDBJ whole genome shotgun (WGS) entry which is preliminary data.</text>
</comment>
<feature type="region of interest" description="Disordered" evidence="2">
    <location>
        <begin position="81"/>
        <end position="110"/>
    </location>
</feature>
<sequence>MKQNDIYEYFNNRCQAIDSSELLDLTKLKTDASLVSIKEKFLNKQMIFPQKCDNISLIIKQSLQSVDRNIGASSKKRISISPIKESHTNVSKNSKLTSDTASSSSLSTEKEIKRRRKEFKDLLKKLNQEKEERRILMEKEEAKHQLKISEEIEQIKRSKTEHENLIRLTKQQQLEELHLKSQQRKESMRLQIEILKERTPSHERPRFVIMEEKFRHEFEMPELEKRKLILAKKRFQVQPMNQEDFKEHLKKYKEYIKDAQERRARKLKANSLERSLNSYSSVRSLKRFEDKPDDCAQKEFFERQCKMKKQKKYGEIVREFFAPKLAEKIRSESSLNFRGNQFATPMRIKKHQNIRAATEASSASISPIPSPFTERIKKIKPKLKIKSQQSITPKIKETHNYLSEQRKKREEFSTLKNSFEYEHIDWDSIGLGTGLRQDRAKIIREMAQDLEREVRRQEIISKSISPMSDKSLKIEEYMNDLLLQSVKAKMKLVRNS</sequence>
<keyword evidence="1" id="KW-0175">Coiled coil</keyword>
<protein>
    <submittedName>
        <fullName evidence="3">Uncharacterized protein</fullName>
    </submittedName>
</protein>
<evidence type="ECO:0000256" key="1">
    <source>
        <dbReference type="SAM" id="Coils"/>
    </source>
</evidence>
<feature type="compositionally biased region" description="Low complexity" evidence="2">
    <location>
        <begin position="94"/>
        <end position="107"/>
    </location>
</feature>
<evidence type="ECO:0000313" key="4">
    <source>
        <dbReference type="Proteomes" id="UP001162131"/>
    </source>
</evidence>
<proteinExistence type="predicted"/>
<keyword evidence="4" id="KW-1185">Reference proteome</keyword>
<dbReference type="AlphaFoldDB" id="A0AAU9INX9"/>
<accession>A0AAU9INX9</accession>
<evidence type="ECO:0000256" key="2">
    <source>
        <dbReference type="SAM" id="MobiDB-lite"/>
    </source>
</evidence>
<evidence type="ECO:0000313" key="3">
    <source>
        <dbReference type="EMBL" id="CAG9309968.1"/>
    </source>
</evidence>
<reference evidence="3" key="1">
    <citation type="submission" date="2021-09" db="EMBL/GenBank/DDBJ databases">
        <authorList>
            <consortium name="AG Swart"/>
            <person name="Singh M."/>
            <person name="Singh A."/>
            <person name="Seah K."/>
            <person name="Emmerich C."/>
        </authorList>
    </citation>
    <scope>NUCLEOTIDE SEQUENCE</scope>
    <source>
        <strain evidence="3">ATCC30299</strain>
    </source>
</reference>